<accession>K9ERE3</accession>
<keyword evidence="2" id="KW-1185">Reference proteome</keyword>
<comment type="caution">
    <text evidence="1">The sequence shown here is derived from an EMBL/GenBank/DDBJ whole genome shotgun (WGS) entry which is preliminary data.</text>
</comment>
<protein>
    <submittedName>
        <fullName evidence="1">Uncharacterized protein</fullName>
    </submittedName>
</protein>
<gene>
    <name evidence="1" type="ORF">HMPREF9698_00999</name>
</gene>
<dbReference type="EMBL" id="AGXA01000020">
    <property type="protein sequence ID" value="EKU93467.1"/>
    <property type="molecule type" value="Genomic_DNA"/>
</dbReference>
<name>K9ERE3_9LACT</name>
<dbReference type="HOGENOM" id="CLU_3148719_0_0_9"/>
<evidence type="ECO:0000313" key="2">
    <source>
        <dbReference type="Proteomes" id="UP000009875"/>
    </source>
</evidence>
<sequence>MNVYIPSKSSVITIGSGFDTTIYSENDRFLKETKLYVESEGLFLIKIN</sequence>
<proteinExistence type="predicted"/>
<dbReference type="AlphaFoldDB" id="K9ERE3"/>
<organism evidence="1 2">
    <name type="scientific">Alloiococcus otitis ATCC 51267</name>
    <dbReference type="NCBI Taxonomy" id="883081"/>
    <lineage>
        <taxon>Bacteria</taxon>
        <taxon>Bacillati</taxon>
        <taxon>Bacillota</taxon>
        <taxon>Bacilli</taxon>
        <taxon>Lactobacillales</taxon>
        <taxon>Carnobacteriaceae</taxon>
        <taxon>Alloiococcus</taxon>
    </lineage>
</organism>
<dbReference type="Proteomes" id="UP000009875">
    <property type="component" value="Unassembled WGS sequence"/>
</dbReference>
<reference evidence="1 2" key="1">
    <citation type="submission" date="2012-09" db="EMBL/GenBank/DDBJ databases">
        <title>The Genome Sequence of Alloiococcus otitis ATCC 51267.</title>
        <authorList>
            <consortium name="The Broad Institute Genome Sequencing Platform"/>
            <person name="Earl A."/>
            <person name="Ward D."/>
            <person name="Feldgarden M."/>
            <person name="Gevers D."/>
            <person name="Huys G."/>
            <person name="Walker B."/>
            <person name="Young S.K."/>
            <person name="Zeng Q."/>
            <person name="Gargeya S."/>
            <person name="Fitzgerald M."/>
            <person name="Haas B."/>
            <person name="Abouelleil A."/>
            <person name="Alvarado L."/>
            <person name="Arachchi H.M."/>
            <person name="Berlin A.M."/>
            <person name="Chapman S.B."/>
            <person name="Goldberg J."/>
            <person name="Griggs A."/>
            <person name="Gujja S."/>
            <person name="Hansen M."/>
            <person name="Howarth C."/>
            <person name="Imamovic A."/>
            <person name="Larimer J."/>
            <person name="McCowen C."/>
            <person name="Montmayeur A."/>
            <person name="Murphy C."/>
            <person name="Neiman D."/>
            <person name="Pearson M."/>
            <person name="Priest M."/>
            <person name="Roberts A."/>
            <person name="Saif S."/>
            <person name="Shea T."/>
            <person name="Sisk P."/>
            <person name="Sykes S."/>
            <person name="Wortman J."/>
            <person name="Nusbaum C."/>
            <person name="Birren B."/>
        </authorList>
    </citation>
    <scope>NUCLEOTIDE SEQUENCE [LARGE SCALE GENOMIC DNA]</scope>
    <source>
        <strain evidence="1 2">ATCC 51267</strain>
    </source>
</reference>
<evidence type="ECO:0000313" key="1">
    <source>
        <dbReference type="EMBL" id="EKU93467.1"/>
    </source>
</evidence>
<dbReference type="STRING" id="883081.HMPREF9698_00999"/>